<evidence type="ECO:0008006" key="4">
    <source>
        <dbReference type="Google" id="ProtNLM"/>
    </source>
</evidence>
<dbReference type="AlphaFoldDB" id="A0A5E4MTP3"/>
<keyword evidence="3" id="KW-1185">Reference proteome</keyword>
<evidence type="ECO:0000313" key="3">
    <source>
        <dbReference type="Proteomes" id="UP000325440"/>
    </source>
</evidence>
<evidence type="ECO:0000313" key="2">
    <source>
        <dbReference type="EMBL" id="VVC34280.1"/>
    </source>
</evidence>
<feature type="compositionally biased region" description="Polar residues" evidence="1">
    <location>
        <begin position="7"/>
        <end position="26"/>
    </location>
</feature>
<evidence type="ECO:0000256" key="1">
    <source>
        <dbReference type="SAM" id="MobiDB-lite"/>
    </source>
</evidence>
<organism evidence="2 3">
    <name type="scientific">Cinara cedri</name>
    <dbReference type="NCBI Taxonomy" id="506608"/>
    <lineage>
        <taxon>Eukaryota</taxon>
        <taxon>Metazoa</taxon>
        <taxon>Ecdysozoa</taxon>
        <taxon>Arthropoda</taxon>
        <taxon>Hexapoda</taxon>
        <taxon>Insecta</taxon>
        <taxon>Pterygota</taxon>
        <taxon>Neoptera</taxon>
        <taxon>Paraneoptera</taxon>
        <taxon>Hemiptera</taxon>
        <taxon>Sternorrhyncha</taxon>
        <taxon>Aphidomorpha</taxon>
        <taxon>Aphidoidea</taxon>
        <taxon>Aphididae</taxon>
        <taxon>Lachninae</taxon>
        <taxon>Cinara</taxon>
    </lineage>
</organism>
<reference evidence="2 3" key="1">
    <citation type="submission" date="2019-08" db="EMBL/GenBank/DDBJ databases">
        <authorList>
            <person name="Alioto T."/>
            <person name="Alioto T."/>
            <person name="Gomez Garrido J."/>
        </authorList>
    </citation>
    <scope>NUCLEOTIDE SEQUENCE [LARGE SCALE GENOMIC DNA]</scope>
</reference>
<proteinExistence type="predicted"/>
<protein>
    <recommendedName>
        <fullName evidence="4">Cysteine alpha-hairpin motif superfamily</fullName>
    </recommendedName>
</protein>
<sequence>MFDDPTKTQVPQVPQDQSTQVSQAQPTQLKQSELFIETTSNADVFPTSGSVIRFIDYTVFVLIGAKKPLDQLTQTTSTILNKEKCTCAIHKLLNCAKNNDDVESCSELVEIIARCRKAYGRDSV</sequence>
<name>A0A5E4MTP3_9HEMI</name>
<dbReference type="EMBL" id="CABPRJ010000989">
    <property type="protein sequence ID" value="VVC34280.1"/>
    <property type="molecule type" value="Genomic_DNA"/>
</dbReference>
<gene>
    <name evidence="2" type="ORF">CINCED_3A009060</name>
</gene>
<accession>A0A5E4MTP3</accession>
<dbReference type="Proteomes" id="UP000325440">
    <property type="component" value="Unassembled WGS sequence"/>
</dbReference>
<feature type="region of interest" description="Disordered" evidence="1">
    <location>
        <begin position="1"/>
        <end position="26"/>
    </location>
</feature>